<dbReference type="EMBL" id="CCNE01000010">
    <property type="protein sequence ID" value="CDX53607.1"/>
    <property type="molecule type" value="Genomic_DNA"/>
</dbReference>
<evidence type="ECO:0000313" key="1">
    <source>
        <dbReference type="EMBL" id="CDX53607.1"/>
    </source>
</evidence>
<accession>A0A090G0E9</accession>
<name>A0A090G0E9_MESPL</name>
<organism evidence="1 2">
    <name type="scientific">Mesorhizobium plurifarium</name>
    <dbReference type="NCBI Taxonomy" id="69974"/>
    <lineage>
        <taxon>Bacteria</taxon>
        <taxon>Pseudomonadati</taxon>
        <taxon>Pseudomonadota</taxon>
        <taxon>Alphaproteobacteria</taxon>
        <taxon>Hyphomicrobiales</taxon>
        <taxon>Phyllobacteriaceae</taxon>
        <taxon>Mesorhizobium</taxon>
    </lineage>
</organism>
<reference evidence="1 2" key="1">
    <citation type="submission" date="2014-08" db="EMBL/GenBank/DDBJ databases">
        <authorList>
            <person name="Moulin Lionel"/>
        </authorList>
    </citation>
    <scope>NUCLEOTIDE SEQUENCE [LARGE SCALE GENOMIC DNA]</scope>
</reference>
<evidence type="ECO:0000313" key="2">
    <source>
        <dbReference type="Proteomes" id="UP000046122"/>
    </source>
</evidence>
<dbReference type="Proteomes" id="UP000046122">
    <property type="component" value="Unassembled WGS sequence"/>
</dbReference>
<gene>
    <name evidence="1" type="ORF">MPL3365_180219</name>
</gene>
<proteinExistence type="predicted"/>
<sequence>MLSNSHDFIRPADASDRAYLESLVRAEYDKTHPGETFDDMKRRMSFSREDQGLYRDWIALAAARAETAQPAKAKPIAA</sequence>
<dbReference type="AlphaFoldDB" id="A0A090G0E9"/>
<protein>
    <submittedName>
        <fullName evidence="1">Uncharacterized protein</fullName>
    </submittedName>
</protein>